<accession>A0ABQ4CY60</accession>
<protein>
    <recommendedName>
        <fullName evidence="3">Nuclear transport factor 2 family protein</fullName>
    </recommendedName>
</protein>
<name>A0ABQ4CY60_9ACTN</name>
<dbReference type="Gene3D" id="3.10.450.50">
    <property type="match status" value="1"/>
</dbReference>
<dbReference type="Proteomes" id="UP000604117">
    <property type="component" value="Unassembled WGS sequence"/>
</dbReference>
<reference evidence="1 2" key="1">
    <citation type="submission" date="2021-01" db="EMBL/GenBank/DDBJ databases">
        <title>Whole genome shotgun sequence of Asanoa siamensis NBRC 107932.</title>
        <authorList>
            <person name="Komaki H."/>
            <person name="Tamura T."/>
        </authorList>
    </citation>
    <scope>NUCLEOTIDE SEQUENCE [LARGE SCALE GENOMIC DNA]</scope>
    <source>
        <strain evidence="1 2">NBRC 107932</strain>
    </source>
</reference>
<evidence type="ECO:0008006" key="3">
    <source>
        <dbReference type="Google" id="ProtNLM"/>
    </source>
</evidence>
<organism evidence="1 2">
    <name type="scientific">Asanoa siamensis</name>
    <dbReference type="NCBI Taxonomy" id="926357"/>
    <lineage>
        <taxon>Bacteria</taxon>
        <taxon>Bacillati</taxon>
        <taxon>Actinomycetota</taxon>
        <taxon>Actinomycetes</taxon>
        <taxon>Micromonosporales</taxon>
        <taxon>Micromonosporaceae</taxon>
        <taxon>Asanoa</taxon>
    </lineage>
</organism>
<dbReference type="InterPro" id="IPR032710">
    <property type="entry name" value="NTF2-like_dom_sf"/>
</dbReference>
<gene>
    <name evidence="1" type="ORF">Asi02nite_57640</name>
</gene>
<comment type="caution">
    <text evidence="1">The sequence shown here is derived from an EMBL/GenBank/DDBJ whole genome shotgun (WGS) entry which is preliminary data.</text>
</comment>
<sequence length="119" mass="13490">MSYARISDAVRELAFEPTLPFEEALDKYYAPEFEHRNDGEVLDRAGFAAMVTGMRSRIATGTITVLDELHDGTTYAERHVYDVTMKDGSRLHRELYVFATHAPDGRFRTVTETGFDVVP</sequence>
<evidence type="ECO:0000313" key="2">
    <source>
        <dbReference type="Proteomes" id="UP000604117"/>
    </source>
</evidence>
<evidence type="ECO:0000313" key="1">
    <source>
        <dbReference type="EMBL" id="GIF76246.1"/>
    </source>
</evidence>
<proteinExistence type="predicted"/>
<dbReference type="SUPFAM" id="SSF54427">
    <property type="entry name" value="NTF2-like"/>
    <property type="match status" value="1"/>
</dbReference>
<keyword evidence="2" id="KW-1185">Reference proteome</keyword>
<dbReference type="EMBL" id="BONE01000056">
    <property type="protein sequence ID" value="GIF76246.1"/>
    <property type="molecule type" value="Genomic_DNA"/>
</dbReference>
<dbReference type="RefSeq" id="WP_203717124.1">
    <property type="nucleotide sequence ID" value="NZ_BONE01000056.1"/>
</dbReference>